<dbReference type="AlphaFoldDB" id="A0A084FVJ9"/>
<dbReference type="RefSeq" id="XP_016638910.1">
    <property type="nucleotide sequence ID" value="XM_016784083.1"/>
</dbReference>
<evidence type="ECO:0000256" key="1">
    <source>
        <dbReference type="SAM" id="MobiDB-lite"/>
    </source>
</evidence>
<feature type="compositionally biased region" description="Basic and acidic residues" evidence="1">
    <location>
        <begin position="21"/>
        <end position="32"/>
    </location>
</feature>
<gene>
    <name evidence="2" type="ORF">SAPIO_CDS10501</name>
</gene>
<sequence>MDSYERVRTWLENAEDGENVSDPHDQIERQNIDDEDVDDDQLPELSTYRRALPQSSAYRWLVQTLLRERDLTVPGNSNTMVSMRDQIIDAFGRPKRVSRKDLQEVKAVFFSNWDPFTFWKDQQYESPLKDVLARAVTLTGYGNNVEAVTCLQYLRQTWPETGPALLGLIQSGIDRRSGSCWDVAEIGEQVAWLGAALRSSSLDDGSQYCTPYVSNVSSESNLIPMGGRQLGQNALAAFKLGYRFEDLSSTELLAQGRCWNGLFRNPTIVPGYPIPRRQESESGLDVPVDIVAALINAKRLVKFGGTMYLKGFSALLVVTKMAVDTVFWHLVYNDDRSYISYQDPRVPRWPESAEGPTPDVLEKRRHVVGWCDKIISFAGALGANYSIGWSGLPGPTQSCAFEKVTISGGSIVTAGVSCILGLKDKPRYISFGDDYPGILRNVADRYFVFYDRDDRRAWLVDGASTILHLLRASIQNYEDDPRFRSILCSEKTILKEAKASSMGAVPACEVLLDVENQSIPLYPKKTEAWKENTLTPLTEPDPIVKKKTTYFCVRDRVEQLCYHLLEIAAHQDDSQTRSGVGFRLLQTPRRQLEGFDFMDIATNQGTIWPKVATLHTTGEGWVDFSRAIHAPTLFGSGFGDLFIPAVMTSSSASPSCPFCLWNSPLPTGKDYLARDWHEPRFRGFDSAYTLPGRFSISIEKRRWFEK</sequence>
<dbReference type="KEGG" id="sapo:SAPIO_CDS10501"/>
<dbReference type="Proteomes" id="UP000028545">
    <property type="component" value="Unassembled WGS sequence"/>
</dbReference>
<dbReference type="VEuPathDB" id="FungiDB:SAPIO_CDS10501"/>
<feature type="region of interest" description="Disordered" evidence="1">
    <location>
        <begin position="1"/>
        <end position="40"/>
    </location>
</feature>
<organism evidence="2 3">
    <name type="scientific">Pseudallescheria apiosperma</name>
    <name type="common">Scedosporium apiospermum</name>
    <dbReference type="NCBI Taxonomy" id="563466"/>
    <lineage>
        <taxon>Eukaryota</taxon>
        <taxon>Fungi</taxon>
        <taxon>Dikarya</taxon>
        <taxon>Ascomycota</taxon>
        <taxon>Pezizomycotina</taxon>
        <taxon>Sordariomycetes</taxon>
        <taxon>Hypocreomycetidae</taxon>
        <taxon>Microascales</taxon>
        <taxon>Microascaceae</taxon>
        <taxon>Scedosporium</taxon>
    </lineage>
</organism>
<dbReference type="EMBL" id="JOWA01000165">
    <property type="protein sequence ID" value="KEZ39111.1"/>
    <property type="molecule type" value="Genomic_DNA"/>
</dbReference>
<evidence type="ECO:0000313" key="3">
    <source>
        <dbReference type="Proteomes" id="UP000028545"/>
    </source>
</evidence>
<dbReference type="OrthoDB" id="1658288at2759"/>
<keyword evidence="3" id="KW-1185">Reference proteome</keyword>
<dbReference type="HOGENOM" id="CLU_002072_0_2_1"/>
<comment type="caution">
    <text evidence="2">The sequence shown here is derived from an EMBL/GenBank/DDBJ whole genome shotgun (WGS) entry which is preliminary data.</text>
</comment>
<accession>A0A084FVJ9</accession>
<evidence type="ECO:0000313" key="2">
    <source>
        <dbReference type="EMBL" id="KEZ39111.1"/>
    </source>
</evidence>
<protein>
    <submittedName>
        <fullName evidence="2">Uncharacterized protein</fullName>
    </submittedName>
</protein>
<reference evidence="2 3" key="1">
    <citation type="journal article" date="2014" name="Genome Announc.">
        <title>Draft genome sequence of the pathogenic fungus Scedosporium apiospermum.</title>
        <authorList>
            <person name="Vandeputte P."/>
            <person name="Ghamrawi S."/>
            <person name="Rechenmann M."/>
            <person name="Iltis A."/>
            <person name="Giraud S."/>
            <person name="Fleury M."/>
            <person name="Thornton C."/>
            <person name="Delhaes L."/>
            <person name="Meyer W."/>
            <person name="Papon N."/>
            <person name="Bouchara J.P."/>
        </authorList>
    </citation>
    <scope>NUCLEOTIDE SEQUENCE [LARGE SCALE GENOMIC DNA]</scope>
    <source>
        <strain evidence="2 3">IHEM 14462</strain>
    </source>
</reference>
<dbReference type="OMA" id="RINIECH"/>
<proteinExistence type="predicted"/>
<dbReference type="GeneID" id="27719704"/>
<name>A0A084FVJ9_PSEDA</name>